<proteinExistence type="predicted"/>
<sequence>MAQPNWNPRLKDVLGHDTKEVPMISPRTGNEYRAEIIPELKVISTGSIEEVDGKYRYSIVDTTKSLEYAIKVETKVDVKFGMVLVFKNVRGGATARGGWYSADSVQVVPRNA</sequence>
<protein>
    <submittedName>
        <fullName evidence="1">Uncharacterized protein</fullName>
    </submittedName>
</protein>
<gene>
    <name evidence="1" type="ORF">SAMN04489868_10514</name>
</gene>
<reference evidence="1 2" key="1">
    <citation type="submission" date="2016-10" db="EMBL/GenBank/DDBJ databases">
        <authorList>
            <person name="de Groot N.N."/>
        </authorList>
    </citation>
    <scope>NUCLEOTIDE SEQUENCE [LARGE SCALE GENOMIC DNA]</scope>
    <source>
        <strain evidence="1 2">DSM 27630</strain>
    </source>
</reference>
<dbReference type="Proteomes" id="UP000198668">
    <property type="component" value="Unassembled WGS sequence"/>
</dbReference>
<dbReference type="AlphaFoldDB" id="A0A1I3BA24"/>
<accession>A0A1I3BA24</accession>
<name>A0A1I3BA24_9LACT</name>
<dbReference type="EMBL" id="FOQE01000005">
    <property type="protein sequence ID" value="SFH59145.1"/>
    <property type="molecule type" value="Genomic_DNA"/>
</dbReference>
<evidence type="ECO:0000313" key="1">
    <source>
        <dbReference type="EMBL" id="SFH59145.1"/>
    </source>
</evidence>
<organism evidence="1 2">
    <name type="scientific">Pisciglobus halotolerans</name>
    <dbReference type="NCBI Taxonomy" id="745365"/>
    <lineage>
        <taxon>Bacteria</taxon>
        <taxon>Bacillati</taxon>
        <taxon>Bacillota</taxon>
        <taxon>Bacilli</taxon>
        <taxon>Lactobacillales</taxon>
        <taxon>Carnobacteriaceae</taxon>
    </lineage>
</organism>
<evidence type="ECO:0000313" key="2">
    <source>
        <dbReference type="Proteomes" id="UP000198668"/>
    </source>
</evidence>
<keyword evidence="2" id="KW-1185">Reference proteome</keyword>
<dbReference type="OrthoDB" id="2224705at2"/>